<dbReference type="AlphaFoldDB" id="A0AAV5MHX8"/>
<accession>A0AAV5MHX8</accession>
<dbReference type="PANTHER" id="PTHR47481">
    <property type="match status" value="1"/>
</dbReference>
<dbReference type="PANTHER" id="PTHR47481:SF10">
    <property type="entry name" value="COPIA-LIKE POLYPROTEIN_RETROTRANSPOSON"/>
    <property type="match status" value="1"/>
</dbReference>
<feature type="domain" description="Reverse transcriptase Ty1/copia-type" evidence="2">
    <location>
        <begin position="499"/>
        <end position="571"/>
    </location>
</feature>
<name>A0AAV5MHX8_9ROSI</name>
<proteinExistence type="predicted"/>
<reference evidence="3 4" key="1">
    <citation type="journal article" date="2021" name="Commun. Biol.">
        <title>The genome of Shorea leprosula (Dipterocarpaceae) highlights the ecological relevance of drought in aseasonal tropical rainforests.</title>
        <authorList>
            <person name="Ng K.K.S."/>
            <person name="Kobayashi M.J."/>
            <person name="Fawcett J.A."/>
            <person name="Hatakeyama M."/>
            <person name="Paape T."/>
            <person name="Ng C.H."/>
            <person name="Ang C.C."/>
            <person name="Tnah L.H."/>
            <person name="Lee C.T."/>
            <person name="Nishiyama T."/>
            <person name="Sese J."/>
            <person name="O'Brien M.J."/>
            <person name="Copetti D."/>
            <person name="Mohd Noor M.I."/>
            <person name="Ong R.C."/>
            <person name="Putra M."/>
            <person name="Sireger I.Z."/>
            <person name="Indrioko S."/>
            <person name="Kosugi Y."/>
            <person name="Izuno A."/>
            <person name="Isagi Y."/>
            <person name="Lee S.L."/>
            <person name="Shimizu K.K."/>
        </authorList>
    </citation>
    <scope>NUCLEOTIDE SEQUENCE [LARGE SCALE GENOMIC DNA]</scope>
    <source>
        <strain evidence="3">214</strain>
    </source>
</reference>
<dbReference type="CDD" id="cd09272">
    <property type="entry name" value="RNase_HI_RT_Ty1"/>
    <property type="match status" value="1"/>
</dbReference>
<keyword evidence="4" id="KW-1185">Reference proteome</keyword>
<feature type="region of interest" description="Disordered" evidence="1">
    <location>
        <begin position="419"/>
        <end position="439"/>
    </location>
</feature>
<evidence type="ECO:0000256" key="1">
    <source>
        <dbReference type="SAM" id="MobiDB-lite"/>
    </source>
</evidence>
<dbReference type="Proteomes" id="UP001054252">
    <property type="component" value="Unassembled WGS sequence"/>
</dbReference>
<gene>
    <name evidence="3" type="ORF">SLEP1_g55014</name>
</gene>
<dbReference type="Pfam" id="PF14223">
    <property type="entry name" value="Retrotran_gag_2"/>
    <property type="match status" value="1"/>
</dbReference>
<evidence type="ECO:0000313" key="4">
    <source>
        <dbReference type="Proteomes" id="UP001054252"/>
    </source>
</evidence>
<dbReference type="Pfam" id="PF07727">
    <property type="entry name" value="RVT_2"/>
    <property type="match status" value="1"/>
</dbReference>
<organism evidence="3 4">
    <name type="scientific">Rubroshorea leprosula</name>
    <dbReference type="NCBI Taxonomy" id="152421"/>
    <lineage>
        <taxon>Eukaryota</taxon>
        <taxon>Viridiplantae</taxon>
        <taxon>Streptophyta</taxon>
        <taxon>Embryophyta</taxon>
        <taxon>Tracheophyta</taxon>
        <taxon>Spermatophyta</taxon>
        <taxon>Magnoliopsida</taxon>
        <taxon>eudicotyledons</taxon>
        <taxon>Gunneridae</taxon>
        <taxon>Pentapetalae</taxon>
        <taxon>rosids</taxon>
        <taxon>malvids</taxon>
        <taxon>Malvales</taxon>
        <taxon>Dipterocarpaceae</taxon>
        <taxon>Rubroshorea</taxon>
    </lineage>
</organism>
<evidence type="ECO:0000259" key="2">
    <source>
        <dbReference type="Pfam" id="PF07727"/>
    </source>
</evidence>
<dbReference type="EMBL" id="BPVZ01000249">
    <property type="protein sequence ID" value="GKV48187.1"/>
    <property type="molecule type" value="Genomic_DNA"/>
</dbReference>
<dbReference type="InterPro" id="IPR013103">
    <property type="entry name" value="RVT_2"/>
</dbReference>
<protein>
    <recommendedName>
        <fullName evidence="2">Reverse transcriptase Ty1/copia-type domain-containing protein</fullName>
    </recommendedName>
</protein>
<evidence type="ECO:0000313" key="3">
    <source>
        <dbReference type="EMBL" id="GKV48187.1"/>
    </source>
</evidence>
<sequence length="876" mass="98835">MMALIESQELLGFIDGEYEMPDPKVLTNEKEVPNPTYVAWRRSDRPLRGWITGTLSKEVLGIAIGLKTSSEVWKALEDHFVQSSQEREFHLMQEISSIQKGDDTLSEYIRRFKALCDELSTNGKIIPDKNKVFWFLQGLGPSYENFVTTMLKPHVPSYKELIPLVKSHDSRNHHHNSLPPQMAFLTQKPELRNYYKKKGNAQSWFNSKGKGFIQARTNNKPRASFKLNAGNLESNETKATASKSAVVCQICNKHGHVALKCFNCFNDAFQADDIPQALAAMTINQSDVAEWYPYTRAKAHMTSNSDKLINLKPYKGNDGVMVRHDPNTLYGKKLVGGEITNFNEWFDSTDTNMTPTSLAENTNSMEIIRSNAHMSSAIEQSVTTLDSSSTIDNVDQQTLKQAYAAPCTVDAIQQETNETSHGSLAQNTSPVGQNQSTHPHHMITRSQKGIYKLNPKYTALYVETEPSSIPSEPKSVKTALKHAGWTKAMHEELVALKDNHTWDLVPRTKDMNVIGCKWVFKSKLRADGNLDRLKARLVAKGFHQVDGIDFSETFSPVVKLSTIRTVLTIATMPSASSPCQLRLVLAGKFCVPCPPFQEAKLRMGKPRGVTSYKASHFEIDIDLEINHALVSSLVHSWDPFTSARRLPRPRIWVLGCDTLRAGGTLDYGMRISNQNTLELYAFLDADWAGCPLTRRSSTEAEYRFMASKAVELTWLARLFIDIGLPLSNPPILHCDNLSALYMTVNPVFHARTKHIEIDYHFVREKVALGNLITRFVKLESQLAYLFTKHLPRNCFKQLCVKLGLCFMPQPSLRGSIGEQTKCSNQANPGWKIEEIQGHKHQEKIKESKSGKKSFKSATVKKLVELLKMREIWRLTE</sequence>
<comment type="caution">
    <text evidence="3">The sequence shown here is derived from an EMBL/GenBank/DDBJ whole genome shotgun (WGS) entry which is preliminary data.</text>
</comment>
<feature type="compositionally biased region" description="Polar residues" evidence="1">
    <location>
        <begin position="419"/>
        <end position="437"/>
    </location>
</feature>